<organism evidence="1 2">
    <name type="scientific">Edaphochlamys debaryana</name>
    <dbReference type="NCBI Taxonomy" id="47281"/>
    <lineage>
        <taxon>Eukaryota</taxon>
        <taxon>Viridiplantae</taxon>
        <taxon>Chlorophyta</taxon>
        <taxon>core chlorophytes</taxon>
        <taxon>Chlorophyceae</taxon>
        <taxon>CS clade</taxon>
        <taxon>Chlamydomonadales</taxon>
        <taxon>Chlamydomonadales incertae sedis</taxon>
        <taxon>Edaphochlamys</taxon>
    </lineage>
</organism>
<dbReference type="AlphaFoldDB" id="A0A836BRC7"/>
<gene>
    <name evidence="1" type="ORF">HYH03_015090</name>
</gene>
<dbReference type="Proteomes" id="UP000612055">
    <property type="component" value="Unassembled WGS sequence"/>
</dbReference>
<proteinExistence type="predicted"/>
<keyword evidence="2" id="KW-1185">Reference proteome</keyword>
<reference evidence="1" key="1">
    <citation type="journal article" date="2020" name="bioRxiv">
        <title>Comparative genomics of Chlamydomonas.</title>
        <authorList>
            <person name="Craig R.J."/>
            <person name="Hasan A.R."/>
            <person name="Ness R.W."/>
            <person name="Keightley P.D."/>
        </authorList>
    </citation>
    <scope>NUCLEOTIDE SEQUENCE</scope>
    <source>
        <strain evidence="1">CCAP 11/70</strain>
    </source>
</reference>
<evidence type="ECO:0000313" key="1">
    <source>
        <dbReference type="EMBL" id="KAG2486266.1"/>
    </source>
</evidence>
<dbReference type="EMBL" id="JAEHOE010000115">
    <property type="protein sequence ID" value="KAG2486266.1"/>
    <property type="molecule type" value="Genomic_DNA"/>
</dbReference>
<accession>A0A836BRC7</accession>
<protein>
    <submittedName>
        <fullName evidence="1">Uncharacterized protein</fullName>
    </submittedName>
</protein>
<evidence type="ECO:0000313" key="2">
    <source>
        <dbReference type="Proteomes" id="UP000612055"/>
    </source>
</evidence>
<name>A0A836BRC7_9CHLO</name>
<sequence>MLFTLDEDDTPFCVSAPDASSDHGGSIVLTRCVAFETTRPDSSQLFMPAAPVLDTSWKVTVPDLGPFDDGLADFNIRYSGPQWSRISLHPSVYSQRAVQGGMSPN</sequence>
<comment type="caution">
    <text evidence="1">The sequence shown here is derived from an EMBL/GenBank/DDBJ whole genome shotgun (WGS) entry which is preliminary data.</text>
</comment>